<evidence type="ECO:0000313" key="3">
    <source>
        <dbReference type="Proteomes" id="UP001054837"/>
    </source>
</evidence>
<organism evidence="2 3">
    <name type="scientific">Caerostris darwini</name>
    <dbReference type="NCBI Taxonomy" id="1538125"/>
    <lineage>
        <taxon>Eukaryota</taxon>
        <taxon>Metazoa</taxon>
        <taxon>Ecdysozoa</taxon>
        <taxon>Arthropoda</taxon>
        <taxon>Chelicerata</taxon>
        <taxon>Arachnida</taxon>
        <taxon>Araneae</taxon>
        <taxon>Araneomorphae</taxon>
        <taxon>Entelegynae</taxon>
        <taxon>Araneoidea</taxon>
        <taxon>Araneidae</taxon>
        <taxon>Caerostris</taxon>
    </lineage>
</organism>
<sequence length="126" mass="14303">MALLTRESGSRSFHWMVGSDALLLLLNVQCGRRRYRDATPSEFSFSTEHLTALPTLRASPVESHYLQLLMTLLTQKAEAVPSTGWFVLMLSCFFLMCSVAEGGIVMLLRQNIIRVKRRADFYGEDK</sequence>
<keyword evidence="1" id="KW-0472">Membrane</keyword>
<gene>
    <name evidence="2" type="ORF">CDAR_189961</name>
</gene>
<comment type="caution">
    <text evidence="2">The sequence shown here is derived from an EMBL/GenBank/DDBJ whole genome shotgun (WGS) entry which is preliminary data.</text>
</comment>
<evidence type="ECO:0000313" key="2">
    <source>
        <dbReference type="EMBL" id="GIY10854.1"/>
    </source>
</evidence>
<keyword evidence="3" id="KW-1185">Reference proteome</keyword>
<evidence type="ECO:0000256" key="1">
    <source>
        <dbReference type="SAM" id="Phobius"/>
    </source>
</evidence>
<dbReference type="EMBL" id="BPLQ01004811">
    <property type="protein sequence ID" value="GIY10854.1"/>
    <property type="molecule type" value="Genomic_DNA"/>
</dbReference>
<protein>
    <submittedName>
        <fullName evidence="2">Uncharacterized protein</fullName>
    </submittedName>
</protein>
<feature type="transmembrane region" description="Helical" evidence="1">
    <location>
        <begin position="85"/>
        <end position="108"/>
    </location>
</feature>
<name>A0AAV4QRF7_9ARAC</name>
<dbReference type="AlphaFoldDB" id="A0AAV4QRF7"/>
<proteinExistence type="predicted"/>
<accession>A0AAV4QRF7</accession>
<dbReference type="Proteomes" id="UP001054837">
    <property type="component" value="Unassembled WGS sequence"/>
</dbReference>
<reference evidence="2 3" key="1">
    <citation type="submission" date="2021-06" db="EMBL/GenBank/DDBJ databases">
        <title>Caerostris darwini draft genome.</title>
        <authorList>
            <person name="Kono N."/>
            <person name="Arakawa K."/>
        </authorList>
    </citation>
    <scope>NUCLEOTIDE SEQUENCE [LARGE SCALE GENOMIC DNA]</scope>
</reference>
<keyword evidence="1" id="KW-0812">Transmembrane</keyword>
<keyword evidence="1" id="KW-1133">Transmembrane helix</keyword>